<comment type="similarity">
    <text evidence="1">Belongs to the methyltransferase superfamily.</text>
</comment>
<evidence type="ECO:0000256" key="2">
    <source>
        <dbReference type="ARBA" id="ARBA00022603"/>
    </source>
</evidence>
<feature type="domain" description="Methyltransferase type 11" evidence="4">
    <location>
        <begin position="44"/>
        <end position="133"/>
    </location>
</feature>
<evidence type="ECO:0000256" key="1">
    <source>
        <dbReference type="ARBA" id="ARBA00008361"/>
    </source>
</evidence>
<sequence length="273" mass="31162">MATFSRTTFNSSLYRSFRPVYSKTTYDLIYEYHKQKGGKFNVALDIGTGTGQVATVLAETFAKVHATDLSEKMLQAADKRPNISYSACPAEKLPFEDKSVDVITTAQAFHWFKHDQFFEEAKRVLKPNGTIAIIGYEYARIRESKQASSLIRKIGLETFGDYWDSGRKILENLYRDIPIPYPNTTYYFSPGDADITNIGNPTPETIMEKVMTLEAFKNYMHTWSSYANYMKEHSEDPVDSMMNEIAKLLNADNLEKHLVTVEWPAVLILTTPQ</sequence>
<dbReference type="CDD" id="cd02440">
    <property type="entry name" value="AdoMet_MTases"/>
    <property type="match status" value="1"/>
</dbReference>
<keyword evidence="3" id="KW-0808">Transferase</keyword>
<dbReference type="InterPro" id="IPR029063">
    <property type="entry name" value="SAM-dependent_MTases_sf"/>
</dbReference>
<dbReference type="Pfam" id="PF08241">
    <property type="entry name" value="Methyltransf_11"/>
    <property type="match status" value="1"/>
</dbReference>
<dbReference type="GO" id="GO:0008757">
    <property type="term" value="F:S-adenosylmethionine-dependent methyltransferase activity"/>
    <property type="evidence" value="ECO:0007669"/>
    <property type="project" value="InterPro"/>
</dbReference>
<name>A0A8H7Q1F3_MORIS</name>
<dbReference type="InterPro" id="IPR051052">
    <property type="entry name" value="Diverse_substrate_MTase"/>
</dbReference>
<dbReference type="Proteomes" id="UP000654370">
    <property type="component" value="Unassembled WGS sequence"/>
</dbReference>
<dbReference type="GO" id="GO:0032259">
    <property type="term" value="P:methylation"/>
    <property type="evidence" value="ECO:0007669"/>
    <property type="project" value="UniProtKB-KW"/>
</dbReference>
<keyword evidence="2" id="KW-0489">Methyltransferase</keyword>
<evidence type="ECO:0000256" key="3">
    <source>
        <dbReference type="ARBA" id="ARBA00022679"/>
    </source>
</evidence>
<dbReference type="SUPFAM" id="SSF53335">
    <property type="entry name" value="S-adenosyl-L-methionine-dependent methyltransferases"/>
    <property type="match status" value="1"/>
</dbReference>
<dbReference type="EMBL" id="JAEPQZ010000003">
    <property type="protein sequence ID" value="KAG2183555.1"/>
    <property type="molecule type" value="Genomic_DNA"/>
</dbReference>
<dbReference type="OrthoDB" id="10027013at2759"/>
<comment type="caution">
    <text evidence="5">The sequence shown here is derived from an EMBL/GenBank/DDBJ whole genome shotgun (WGS) entry which is preliminary data.</text>
</comment>
<reference evidence="5" key="1">
    <citation type="submission" date="2020-12" db="EMBL/GenBank/DDBJ databases">
        <title>Metabolic potential, ecology and presence of endohyphal bacteria is reflected in genomic diversity of Mucoromycotina.</title>
        <authorList>
            <person name="Muszewska A."/>
            <person name="Okrasinska A."/>
            <person name="Steczkiewicz K."/>
            <person name="Drgas O."/>
            <person name="Orlowska M."/>
            <person name="Perlinska-Lenart U."/>
            <person name="Aleksandrzak-Piekarczyk T."/>
            <person name="Szatraj K."/>
            <person name="Zielenkiewicz U."/>
            <person name="Pilsyk S."/>
            <person name="Malc E."/>
            <person name="Mieczkowski P."/>
            <person name="Kruszewska J.S."/>
            <person name="Biernat P."/>
            <person name="Pawlowska J."/>
        </authorList>
    </citation>
    <scope>NUCLEOTIDE SEQUENCE</scope>
    <source>
        <strain evidence="5">WA0000067209</strain>
    </source>
</reference>
<dbReference type="PANTHER" id="PTHR44942:SF4">
    <property type="entry name" value="METHYLTRANSFERASE TYPE 11 DOMAIN-CONTAINING PROTEIN"/>
    <property type="match status" value="1"/>
</dbReference>
<gene>
    <name evidence="5" type="ORF">INT43_006561</name>
</gene>
<proteinExistence type="inferred from homology"/>
<evidence type="ECO:0000259" key="4">
    <source>
        <dbReference type="Pfam" id="PF08241"/>
    </source>
</evidence>
<dbReference type="PANTHER" id="PTHR44942">
    <property type="entry name" value="METHYLTRANSF_11 DOMAIN-CONTAINING PROTEIN"/>
    <property type="match status" value="1"/>
</dbReference>
<dbReference type="Gene3D" id="3.40.50.150">
    <property type="entry name" value="Vaccinia Virus protein VP39"/>
    <property type="match status" value="1"/>
</dbReference>
<dbReference type="AlphaFoldDB" id="A0A8H7Q1F3"/>
<organism evidence="5 6">
    <name type="scientific">Mortierella isabellina</name>
    <name type="common">Filamentous fungus</name>
    <name type="synonym">Umbelopsis isabellina</name>
    <dbReference type="NCBI Taxonomy" id="91625"/>
    <lineage>
        <taxon>Eukaryota</taxon>
        <taxon>Fungi</taxon>
        <taxon>Fungi incertae sedis</taxon>
        <taxon>Mucoromycota</taxon>
        <taxon>Mucoromycotina</taxon>
        <taxon>Umbelopsidomycetes</taxon>
        <taxon>Umbelopsidales</taxon>
        <taxon>Umbelopsidaceae</taxon>
        <taxon>Umbelopsis</taxon>
    </lineage>
</organism>
<protein>
    <recommendedName>
        <fullName evidence="4">Methyltransferase type 11 domain-containing protein</fullName>
    </recommendedName>
</protein>
<evidence type="ECO:0000313" key="5">
    <source>
        <dbReference type="EMBL" id="KAG2183555.1"/>
    </source>
</evidence>
<dbReference type="InterPro" id="IPR013216">
    <property type="entry name" value="Methyltransf_11"/>
</dbReference>
<keyword evidence="6" id="KW-1185">Reference proteome</keyword>
<accession>A0A8H7Q1F3</accession>
<evidence type="ECO:0000313" key="6">
    <source>
        <dbReference type="Proteomes" id="UP000654370"/>
    </source>
</evidence>